<dbReference type="Proteomes" id="UP000198992">
    <property type="component" value="Unassembled WGS sequence"/>
</dbReference>
<organism evidence="2 3">
    <name type="scientific">Bradyrhizobium erythrophlei</name>
    <dbReference type="NCBI Taxonomy" id="1437360"/>
    <lineage>
        <taxon>Bacteria</taxon>
        <taxon>Pseudomonadati</taxon>
        <taxon>Pseudomonadota</taxon>
        <taxon>Alphaproteobacteria</taxon>
        <taxon>Hyphomicrobiales</taxon>
        <taxon>Nitrobacteraceae</taxon>
        <taxon>Bradyrhizobium</taxon>
    </lineage>
</organism>
<feature type="transmembrane region" description="Helical" evidence="1">
    <location>
        <begin position="25"/>
        <end position="48"/>
    </location>
</feature>
<keyword evidence="1" id="KW-1133">Transmembrane helix</keyword>
<name>A0A1H4NJT3_9BRAD</name>
<dbReference type="OrthoDB" id="9949849at2"/>
<gene>
    <name evidence="2" type="ORF">SAMN05444164_0644</name>
</gene>
<proteinExistence type="predicted"/>
<dbReference type="EMBL" id="FNTH01000001">
    <property type="protein sequence ID" value="SEB95165.1"/>
    <property type="molecule type" value="Genomic_DNA"/>
</dbReference>
<dbReference type="AlphaFoldDB" id="A0A1H4NJT3"/>
<evidence type="ECO:0000313" key="3">
    <source>
        <dbReference type="Proteomes" id="UP000198992"/>
    </source>
</evidence>
<dbReference type="RefSeq" id="WP_092114164.1">
    <property type="nucleotide sequence ID" value="NZ_FNTH01000001.1"/>
</dbReference>
<protein>
    <submittedName>
        <fullName evidence="2">Uncharacterized protein</fullName>
    </submittedName>
</protein>
<keyword evidence="1" id="KW-0812">Transmembrane</keyword>
<evidence type="ECO:0000313" key="2">
    <source>
        <dbReference type="EMBL" id="SEB95165.1"/>
    </source>
</evidence>
<reference evidence="2 3" key="1">
    <citation type="submission" date="2016-10" db="EMBL/GenBank/DDBJ databases">
        <authorList>
            <person name="de Groot N.N."/>
        </authorList>
    </citation>
    <scope>NUCLEOTIDE SEQUENCE [LARGE SCALE GENOMIC DNA]</scope>
    <source>
        <strain evidence="2 3">MT12</strain>
    </source>
</reference>
<evidence type="ECO:0000256" key="1">
    <source>
        <dbReference type="SAM" id="Phobius"/>
    </source>
</evidence>
<sequence length="59" mass="6769">MWHLLQSIVIFGVIASNIHWRWTPNGYLAAMIGAGLAWLLTQIVNELPQTLKGLRRRRS</sequence>
<accession>A0A1H4NJT3</accession>
<keyword evidence="1" id="KW-0472">Membrane</keyword>